<dbReference type="Proteomes" id="UP000652761">
    <property type="component" value="Unassembled WGS sequence"/>
</dbReference>
<name>A0A843UZU4_COLES</name>
<organism evidence="1 2">
    <name type="scientific">Colocasia esculenta</name>
    <name type="common">Wild taro</name>
    <name type="synonym">Arum esculentum</name>
    <dbReference type="NCBI Taxonomy" id="4460"/>
    <lineage>
        <taxon>Eukaryota</taxon>
        <taxon>Viridiplantae</taxon>
        <taxon>Streptophyta</taxon>
        <taxon>Embryophyta</taxon>
        <taxon>Tracheophyta</taxon>
        <taxon>Spermatophyta</taxon>
        <taxon>Magnoliopsida</taxon>
        <taxon>Liliopsida</taxon>
        <taxon>Araceae</taxon>
        <taxon>Aroideae</taxon>
        <taxon>Colocasieae</taxon>
        <taxon>Colocasia</taxon>
    </lineage>
</organism>
<dbReference type="EMBL" id="NMUH01001126">
    <property type="protein sequence ID" value="MQL89198.1"/>
    <property type="molecule type" value="Genomic_DNA"/>
</dbReference>
<keyword evidence="2" id="KW-1185">Reference proteome</keyword>
<evidence type="ECO:0000313" key="2">
    <source>
        <dbReference type="Proteomes" id="UP000652761"/>
    </source>
</evidence>
<protein>
    <submittedName>
        <fullName evidence="1">Uncharacterized protein</fullName>
    </submittedName>
</protein>
<comment type="caution">
    <text evidence="1">The sequence shown here is derived from an EMBL/GenBank/DDBJ whole genome shotgun (WGS) entry which is preliminary data.</text>
</comment>
<evidence type="ECO:0000313" key="1">
    <source>
        <dbReference type="EMBL" id="MQL89198.1"/>
    </source>
</evidence>
<gene>
    <name evidence="1" type="ORF">Taro_021772</name>
</gene>
<reference evidence="1" key="1">
    <citation type="submission" date="2017-07" db="EMBL/GenBank/DDBJ databases">
        <title>Taro Niue Genome Assembly and Annotation.</title>
        <authorList>
            <person name="Atibalentja N."/>
            <person name="Keating K."/>
            <person name="Fields C.J."/>
        </authorList>
    </citation>
    <scope>NUCLEOTIDE SEQUENCE</scope>
    <source>
        <strain evidence="1">Niue_2</strain>
        <tissue evidence="1">Leaf</tissue>
    </source>
</reference>
<sequence>MLPSPLWCVCMVCGRPGIEDPVGLPPCWCRDIRGGVGPLGRDLIATPLAVTIRLSHRAPQSRQDCRRGAFSGSRQGCCRDALPGRNKAVTVPFLVAMVASLRSVTEGDTSVAVSWQRCQEGRVSVSACLSLVGLVVCYKPVVWRGFVVLPRLFARCLALEGLSRSEVVSVSWDPHPQERVEEALSHPCTGSEAGARLASRACGQRVPLLAASGGGLVAVIVTAAQWHRRVWLSDLAMYPGFGVVLLVGPRPCGGLRWPCLRSRVCGPTSVGGRGIVLFLQVRAMLNISKPFHKGVFEHIILLKIFGSVGGDANFGVPGGGLGGRVVIVGVQLPCMVRVRVAVGCSCCCAACVASVVARCVGAVAARSALDSLAVVLPYGGRLQASPGVVLLFVFGTFERCPGLVGCPSVVGVCAAFVVCWPLVCARCCALCSAWSALLLELSRCSVCRVAPLVERCDTCLWLLSAWFPQNCVVILSGCYWVDLCVEVHRLVALCSGEVSQNRCCCPGEGFSQDCSTLVSAVVAVLPQGLRYAAFVGLAGAFWRVFPERRLGGSGGGSPRTGLCCFCSFAYSSVLFDGPCCLVVWAVRVLVKVLPRIIL</sequence>
<proteinExistence type="predicted"/>
<accession>A0A843UZU4</accession>
<dbReference type="AlphaFoldDB" id="A0A843UZU4"/>